<dbReference type="GeneID" id="78297552"/>
<evidence type="ECO:0000313" key="2">
    <source>
        <dbReference type="Proteomes" id="UP000245959"/>
    </source>
</evidence>
<sequence length="401" mass="41548">KSMKSITVNAPKSGVASGTIQNLLMEAGKDYYVAVEAPDWKKGVGTDYDLTVNGNVFNHAKNNLANNSYDQVKGQSVTPITGSADGTLSSTPVLADEWVGYGDSVDFQKITLANDGTYSFTVSGVSQKVKLTVYGVDANGKLKSMKSITVNAPKSGVASGTIQNLLMDAGSYYVAVEATDWKKGVGTDYNVSMSGSVYNNAKNGLNNGSWNAAGVETLTLSTGKAVSGEWVGYGDASDYFAFKVGADGSAAGQYTFKLTSADGNNLNGNATFTIYQKKYNSKGAASVSKVGSFTNNKADSITLELGEGEYFMAVDSADKGKGKKNMGYDIDVTAPAAPSLTSFAQDQQPATAAAFAELAGFDGVTAALNAVAADTLAGFGSALDSLSGGDEQKKNPLFSVL</sequence>
<dbReference type="Gene3D" id="2.60.120.380">
    <property type="match status" value="2"/>
</dbReference>
<dbReference type="Proteomes" id="UP000245959">
    <property type="component" value="Unassembled WGS sequence"/>
</dbReference>
<gene>
    <name evidence="1" type="ORF">C8D82_12122</name>
</gene>
<accession>A0A2U1ASH1</accession>
<dbReference type="EMBL" id="QEKH01000021">
    <property type="protein sequence ID" value="PVY39348.1"/>
    <property type="molecule type" value="Genomic_DNA"/>
</dbReference>
<dbReference type="AlphaFoldDB" id="A0A2U1ASH1"/>
<protein>
    <recommendedName>
        <fullName evidence="3">Pre-peptidase</fullName>
    </recommendedName>
</protein>
<organism evidence="1 2">
    <name type="scientific">Victivallis vadensis</name>
    <dbReference type="NCBI Taxonomy" id="172901"/>
    <lineage>
        <taxon>Bacteria</taxon>
        <taxon>Pseudomonadati</taxon>
        <taxon>Lentisphaerota</taxon>
        <taxon>Lentisphaeria</taxon>
        <taxon>Victivallales</taxon>
        <taxon>Victivallaceae</taxon>
        <taxon>Victivallis</taxon>
    </lineage>
</organism>
<name>A0A2U1ASH1_9BACT</name>
<dbReference type="RefSeq" id="WP_165833063.1">
    <property type="nucleotide sequence ID" value="NZ_QEKH01000021.1"/>
</dbReference>
<evidence type="ECO:0000313" key="1">
    <source>
        <dbReference type="EMBL" id="PVY39348.1"/>
    </source>
</evidence>
<evidence type="ECO:0008006" key="3">
    <source>
        <dbReference type="Google" id="ProtNLM"/>
    </source>
</evidence>
<feature type="non-terminal residue" evidence="1">
    <location>
        <position position="1"/>
    </location>
</feature>
<proteinExistence type="predicted"/>
<keyword evidence="2" id="KW-1185">Reference proteome</keyword>
<comment type="caution">
    <text evidence="1">The sequence shown here is derived from an EMBL/GenBank/DDBJ whole genome shotgun (WGS) entry which is preliminary data.</text>
</comment>
<reference evidence="1 2" key="1">
    <citation type="submission" date="2018-04" db="EMBL/GenBank/DDBJ databases">
        <title>Genomic Encyclopedia of Type Strains, Phase IV (KMG-IV): sequencing the most valuable type-strain genomes for metagenomic binning, comparative biology and taxonomic classification.</title>
        <authorList>
            <person name="Goeker M."/>
        </authorList>
    </citation>
    <scope>NUCLEOTIDE SEQUENCE [LARGE SCALE GENOMIC DNA]</scope>
    <source>
        <strain evidence="1 2">DSM 14823</strain>
    </source>
</reference>